<dbReference type="KEGG" id="mfy:HH212_21770"/>
<dbReference type="GO" id="GO:0015288">
    <property type="term" value="F:porin activity"/>
    <property type="evidence" value="ECO:0007669"/>
    <property type="project" value="InterPro"/>
</dbReference>
<evidence type="ECO:0000259" key="2">
    <source>
        <dbReference type="Pfam" id="PF13609"/>
    </source>
</evidence>
<keyword evidence="4" id="KW-1185">Reference proteome</keyword>
<dbReference type="GO" id="GO:0016020">
    <property type="term" value="C:membrane"/>
    <property type="evidence" value="ECO:0007669"/>
    <property type="project" value="InterPro"/>
</dbReference>
<evidence type="ECO:0000313" key="4">
    <source>
        <dbReference type="Proteomes" id="UP000502415"/>
    </source>
</evidence>
<organism evidence="3 4">
    <name type="scientific">Massilia forsythiae</name>
    <dbReference type="NCBI Taxonomy" id="2728020"/>
    <lineage>
        <taxon>Bacteria</taxon>
        <taxon>Pseudomonadati</taxon>
        <taxon>Pseudomonadota</taxon>
        <taxon>Betaproteobacteria</taxon>
        <taxon>Burkholderiales</taxon>
        <taxon>Oxalobacteraceae</taxon>
        <taxon>Telluria group</taxon>
        <taxon>Massilia</taxon>
    </lineage>
</organism>
<feature type="chain" id="PRO_5031284831" evidence="1">
    <location>
        <begin position="26"/>
        <end position="423"/>
    </location>
</feature>
<proteinExistence type="predicted"/>
<dbReference type="InterPro" id="IPR023614">
    <property type="entry name" value="Porin_dom_sf"/>
</dbReference>
<sequence>MQQTIFGRCSASTFLALGIAGAAHAQDMSTAAAMPDGAPRTWSISGFGTFGAARSSERQADYTTTILKPNGTGVSRAWSTDFDTRAGVQLDVNLDRRWSAVVQLVSEQRLDNSYRPQVEWANVKYQATPELALRFGRIALPMFLTADYRKVGYAYPWVRPPVEGYSSLPVFASDGVDATLRWNLGDVHNAAQVLFGRNKPPLVAPYRAVARSLFGMSNTSDWGAFNLRINYIRANLTTNVGEELFDALAAFGPAGQALARRYAADHKIVSMANVGVNYDPGNWFLTAEAGGTRTQSFLGRTRNAYVSAGWRWHALTPYATYSRVRAAGATSERGLPLDGLPPAYAVPAAYLNGALNGLLSTIPQQTSASAGLRWDLRANMALKFEYDRVKPVDGSRGTLLNPTPDFRSDRPFHVASVTLDYVY</sequence>
<evidence type="ECO:0000313" key="3">
    <source>
        <dbReference type="EMBL" id="QJE02326.1"/>
    </source>
</evidence>
<dbReference type="Proteomes" id="UP000502415">
    <property type="component" value="Chromosome"/>
</dbReference>
<dbReference type="AlphaFoldDB" id="A0A7Z2VZI7"/>
<dbReference type="RefSeq" id="WP_170204413.1">
    <property type="nucleotide sequence ID" value="NZ_CP051685.1"/>
</dbReference>
<dbReference type="Pfam" id="PF13609">
    <property type="entry name" value="Porin_4"/>
    <property type="match status" value="1"/>
</dbReference>
<evidence type="ECO:0000256" key="1">
    <source>
        <dbReference type="SAM" id="SignalP"/>
    </source>
</evidence>
<dbReference type="InterPro" id="IPR033900">
    <property type="entry name" value="Gram_neg_porin_domain"/>
</dbReference>
<gene>
    <name evidence="3" type="ORF">HH212_21770</name>
</gene>
<keyword evidence="1" id="KW-0732">Signal</keyword>
<protein>
    <submittedName>
        <fullName evidence="3">Porin</fullName>
    </submittedName>
</protein>
<name>A0A7Z2VZI7_9BURK</name>
<dbReference type="Gene3D" id="2.40.160.10">
    <property type="entry name" value="Porin"/>
    <property type="match status" value="1"/>
</dbReference>
<accession>A0A7Z2VZI7</accession>
<dbReference type="EMBL" id="CP051685">
    <property type="protein sequence ID" value="QJE02326.1"/>
    <property type="molecule type" value="Genomic_DNA"/>
</dbReference>
<feature type="domain" description="Porin" evidence="2">
    <location>
        <begin position="11"/>
        <end position="390"/>
    </location>
</feature>
<dbReference type="SUPFAM" id="SSF56935">
    <property type="entry name" value="Porins"/>
    <property type="match status" value="1"/>
</dbReference>
<feature type="signal peptide" evidence="1">
    <location>
        <begin position="1"/>
        <end position="25"/>
    </location>
</feature>
<reference evidence="3 4" key="1">
    <citation type="submission" date="2020-04" db="EMBL/GenBank/DDBJ databases">
        <title>Genome sequencing of novel species.</title>
        <authorList>
            <person name="Heo J."/>
            <person name="Kim S.-J."/>
            <person name="Kim J.-S."/>
            <person name="Hong S.-B."/>
            <person name="Kwon S.-W."/>
        </authorList>
    </citation>
    <scope>NUCLEOTIDE SEQUENCE [LARGE SCALE GENOMIC DNA]</scope>
    <source>
        <strain evidence="3 4">GN2-R2</strain>
    </source>
</reference>